<dbReference type="eggNOG" id="COG4643">
    <property type="taxonomic scope" value="Bacteria"/>
</dbReference>
<dbReference type="CDD" id="cd01029">
    <property type="entry name" value="TOPRIM_primases"/>
    <property type="match status" value="1"/>
</dbReference>
<dbReference type="EMBL" id="CP000109">
    <property type="protein sequence ID" value="ABB41264.1"/>
    <property type="molecule type" value="Genomic_DNA"/>
</dbReference>
<evidence type="ECO:0000313" key="2">
    <source>
        <dbReference type="EMBL" id="ABB41264.1"/>
    </source>
</evidence>
<reference evidence="2" key="1">
    <citation type="submission" date="2006-07" db="EMBL/GenBank/DDBJ databases">
        <title>Complete sequence of Thiomicrospira crunogena XCL-2.</title>
        <authorList>
            <consortium name="US DOE Joint Genome Institute"/>
            <person name="Copeland A."/>
            <person name="Lucas S."/>
            <person name="Lapidus A."/>
            <person name="Barry K."/>
            <person name="Detter J.C."/>
            <person name="Glavina del Rio T."/>
            <person name="Hammon N."/>
            <person name="Israni S."/>
            <person name="Dalin E."/>
            <person name="Tice H."/>
            <person name="Pitluck S."/>
            <person name="Chain P."/>
            <person name="Malfatti S."/>
            <person name="Shin M."/>
            <person name="Vergez L."/>
            <person name="Schmutz J."/>
            <person name="Larimer F."/>
            <person name="Land M."/>
            <person name="Hauser L."/>
            <person name="Kyrpides N."/>
            <person name="Lykidis A."/>
            <person name="Scott K.M."/>
            <person name="Sievert S."/>
            <person name="Kerfeld C."/>
            <person name="Freyermuth S."/>
            <person name="Dobrinski K."/>
            <person name="Boller A."/>
            <person name="Fitzpatrick K."/>
            <person name="Thoma P."/>
            <person name="Moore J."/>
            <person name="Richardson P."/>
        </authorList>
    </citation>
    <scope>NUCLEOTIDE SEQUENCE</scope>
    <source>
        <strain evidence="2">XCL-2</strain>
    </source>
</reference>
<dbReference type="OrthoDB" id="784829at2"/>
<name>Q31HV9_HYDCU</name>
<gene>
    <name evidence="2" type="ordered locus">Tcr_0668</name>
</gene>
<feature type="domain" description="NrS-1 polymerase-like helicase" evidence="1">
    <location>
        <begin position="534"/>
        <end position="643"/>
    </location>
</feature>
<evidence type="ECO:0000259" key="1">
    <source>
        <dbReference type="Pfam" id="PF19263"/>
    </source>
</evidence>
<dbReference type="HOGENOM" id="CLU_343809_0_0_6"/>
<dbReference type="SUPFAM" id="SSF52540">
    <property type="entry name" value="P-loop containing nucleoside triphosphate hydrolases"/>
    <property type="match status" value="1"/>
</dbReference>
<accession>Q31HV9</accession>
<dbReference type="Pfam" id="PF19263">
    <property type="entry name" value="DUF5906"/>
    <property type="match status" value="1"/>
</dbReference>
<organism evidence="2">
    <name type="scientific">Hydrogenovibrio crunogenus (strain DSM 25203 / XCL-2)</name>
    <name type="common">Thiomicrospira crunogena</name>
    <dbReference type="NCBI Taxonomy" id="317025"/>
    <lineage>
        <taxon>Bacteria</taxon>
        <taxon>Pseudomonadati</taxon>
        <taxon>Pseudomonadota</taxon>
        <taxon>Gammaproteobacteria</taxon>
        <taxon>Thiotrichales</taxon>
        <taxon>Piscirickettsiaceae</taxon>
        <taxon>Hydrogenovibrio</taxon>
    </lineage>
</organism>
<sequence>MFENYNDILSQLKDAGLIVSDLKVDTAKPVRCGIDNSQWDVDAAKQKSAGWYHLASYLIEGKTYIIGAFGVWKGADNNRTKLELDKKYSLTPEQKKIQSARIRELNKIAAEERKREVEQAASRAQFIWSNYLSNGSSDYLERKGVQAHGIRFDPKGYGTIAIPMSDVKGKIWGLQLIRSDSAIKGTKKIQKKFEPKGLGMRGHFHMIGSPRELLLIAEGYATAATIHETTGLPVAVAFNANNLEPTAKELKKYHPNTKFVICADDDYIQKCQLCKKPTLVSDPQCQHCGMPHNQKNPGIHYAEMTANAVGGMVVVPNFIIDGIDIRNGEKLTDFNDLAMHQQGGHHLVRAQIEAITKEISGGNLPSATAAASQSKGEGERRPTALSIMPVNDLVKRFIYVDDVHGDNCFDTWTGEVVKDKKVKSLLPQFVRWDDVKSHPEWQGKAVYRDQIGFDPTESDSNIICNRWNGWPTKPNKNVTVNKSGVPKECEHLILLLGYLCDIERNGDDVFKWVLSWLAYPIQNPGAKLDTALIFHGPQGTGKNLFFEAYGEIFGEHFSVITQDTMEDQFNSDWVDRKLFVLADEIVAVQERTHVKNKLKTMITGDRIRINQKMIAAYPEKNFFNMVFLSNEANPVVLEKRDRRYLVIWTPEAMPEGFYNLVRQEIDKGASKALHNYLLNFDIGEFKPWSKPPMTRAKQDLILLNAETPYVFLHEWMTGNLDMPFCPAPAGLVYKVYHKWCQENGEKWPRTSRQFLSSIRSEGIRSEKENHFSDYKNKQDNKRTQFYIPSEKLMTYAKEHGEHVIEWDQSSKTKKDFFTECFMEFGNAFDKKYA</sequence>
<dbReference type="STRING" id="317025.Tcr_0668"/>
<dbReference type="Gene3D" id="3.40.50.300">
    <property type="entry name" value="P-loop containing nucleotide triphosphate hydrolases"/>
    <property type="match status" value="1"/>
</dbReference>
<dbReference type="InterPro" id="IPR045455">
    <property type="entry name" value="NrS-1_pol-like_helicase"/>
</dbReference>
<dbReference type="InterPro" id="IPR027417">
    <property type="entry name" value="P-loop_NTPase"/>
</dbReference>
<dbReference type="KEGG" id="tcx:Tcr_0668"/>
<dbReference type="eggNOG" id="COG3378">
    <property type="taxonomic scope" value="Bacteria"/>
</dbReference>
<dbReference type="AlphaFoldDB" id="Q31HV9"/>
<proteinExistence type="predicted"/>
<protein>
    <submittedName>
        <fullName evidence="2">Primase</fullName>
    </submittedName>
</protein>
<dbReference type="InterPro" id="IPR034154">
    <property type="entry name" value="TOPRIM_DnaG/twinkle"/>
</dbReference>